<accession>A0A1F5TFL6</accession>
<reference evidence="1 2" key="1">
    <citation type="journal article" date="2016" name="Nat. Commun.">
        <title>Thousands of microbial genomes shed light on interconnected biogeochemical processes in an aquifer system.</title>
        <authorList>
            <person name="Anantharaman K."/>
            <person name="Brown C.T."/>
            <person name="Hug L.A."/>
            <person name="Sharon I."/>
            <person name="Castelle C.J."/>
            <person name="Probst A.J."/>
            <person name="Thomas B.C."/>
            <person name="Singh A."/>
            <person name="Wilkins M.J."/>
            <person name="Karaoz U."/>
            <person name="Brodie E.L."/>
            <person name="Williams K.H."/>
            <person name="Hubbard S.S."/>
            <person name="Banfield J.F."/>
        </authorList>
    </citation>
    <scope>NUCLEOTIDE SEQUENCE [LARGE SCALE GENOMIC DNA]</scope>
</reference>
<comment type="caution">
    <text evidence="1">The sequence shown here is derived from an EMBL/GenBank/DDBJ whole genome shotgun (WGS) entry which is preliminary data.</text>
</comment>
<evidence type="ECO:0000313" key="2">
    <source>
        <dbReference type="Proteomes" id="UP000178656"/>
    </source>
</evidence>
<gene>
    <name evidence="1" type="ORF">A2482_02480</name>
</gene>
<dbReference type="EMBL" id="MFGM01000020">
    <property type="protein sequence ID" value="OGF37536.1"/>
    <property type="molecule type" value="Genomic_DNA"/>
</dbReference>
<dbReference type="Proteomes" id="UP000178656">
    <property type="component" value="Unassembled WGS sequence"/>
</dbReference>
<sequence length="97" mass="10653">MNFNWEKIFQLVKRTGDKLIVCDSATDAAVVVMDLEKYEKLLARAEWGGDDGADVDFAGVEEVSPSATSLAEDSFVVEDEGKDKEAGDDLYYLEPVA</sequence>
<proteinExistence type="predicted"/>
<organism evidence="1 2">
    <name type="scientific">Candidatus Falkowbacteria bacterium RIFOXYC2_FULL_48_21</name>
    <dbReference type="NCBI Taxonomy" id="1798005"/>
    <lineage>
        <taxon>Bacteria</taxon>
        <taxon>Candidatus Falkowiibacteriota</taxon>
    </lineage>
</organism>
<protein>
    <submittedName>
        <fullName evidence="1">Uncharacterized protein</fullName>
    </submittedName>
</protein>
<dbReference type="AlphaFoldDB" id="A0A1F5TFL6"/>
<evidence type="ECO:0000313" key="1">
    <source>
        <dbReference type="EMBL" id="OGF37536.1"/>
    </source>
</evidence>
<name>A0A1F5TFL6_9BACT</name>